<dbReference type="KEGG" id="reu:Reut_A2913"/>
<protein>
    <recommendedName>
        <fullName evidence="5">Transmembrane protein</fullName>
    </recommendedName>
</protein>
<evidence type="ECO:0000256" key="3">
    <source>
        <dbReference type="SAM" id="Phobius"/>
    </source>
</evidence>
<feature type="transmembrane region" description="Helical" evidence="3">
    <location>
        <begin position="73"/>
        <end position="91"/>
    </location>
</feature>
<feature type="region of interest" description="Disordered" evidence="2">
    <location>
        <begin position="155"/>
        <end position="194"/>
    </location>
</feature>
<reference evidence="4" key="1">
    <citation type="submission" date="2005-08" db="EMBL/GenBank/DDBJ databases">
        <title>Complete sequence of Chromosome1 of Ralstonia eutropha JMP134.</title>
        <authorList>
            <person name="Copeland A."/>
            <person name="Lucas S."/>
            <person name="Lapidus A."/>
            <person name="Barry K."/>
            <person name="Detter J.C."/>
            <person name="Glavina T."/>
            <person name="Hammon N."/>
            <person name="Israni S."/>
            <person name="Pitluck S."/>
            <person name="Goltsman E."/>
            <person name="Martinez M."/>
            <person name="Schmutz J."/>
            <person name="Larimer F."/>
            <person name="Land M."/>
            <person name="Lykidis A."/>
            <person name="Richardson P."/>
        </authorList>
    </citation>
    <scope>NUCLEOTIDE SEQUENCE</scope>
    <source>
        <strain evidence="4">JMP134</strain>
    </source>
</reference>
<feature type="coiled-coil region" evidence="1">
    <location>
        <begin position="20"/>
        <end position="47"/>
    </location>
</feature>
<feature type="transmembrane region" description="Helical" evidence="3">
    <location>
        <begin position="103"/>
        <end position="123"/>
    </location>
</feature>
<dbReference type="AlphaFoldDB" id="Q46X60"/>
<keyword evidence="1" id="KW-0175">Coiled coil</keyword>
<keyword evidence="3" id="KW-0812">Transmembrane</keyword>
<evidence type="ECO:0000313" key="4">
    <source>
        <dbReference type="EMBL" id="AAZ62273.1"/>
    </source>
</evidence>
<evidence type="ECO:0000256" key="2">
    <source>
        <dbReference type="SAM" id="MobiDB-lite"/>
    </source>
</evidence>
<name>Q46X60_CUPPJ</name>
<evidence type="ECO:0000256" key="1">
    <source>
        <dbReference type="SAM" id="Coils"/>
    </source>
</evidence>
<dbReference type="STRING" id="264198.Reut_A2913"/>
<dbReference type="EMBL" id="CP000090">
    <property type="protein sequence ID" value="AAZ62273.1"/>
    <property type="molecule type" value="Genomic_DNA"/>
</dbReference>
<keyword evidence="3" id="KW-0472">Membrane</keyword>
<dbReference type="HOGENOM" id="CLU_1400458_0_0_4"/>
<sequence>MSTRSRFQLSSFLRFSTDIRTSSRARLQDADQRIDAARERIERIKQQPGQVEPVACHVPTTASRPALACSARGIAMAASVVLVLAAAAFAAEQVLKLQLSLPVSTAVGLAFVVATLLSMSVTYRVERANARLVDTYALQAKGFAAAAGRLVAHADRPADATQQHSQTIEAPRAAPSDPAKASPSASHQTARTLP</sequence>
<organism evidence="4">
    <name type="scientific">Cupriavidus pinatubonensis (strain JMP 134 / LMG 1197)</name>
    <name type="common">Cupriavidus necator (strain JMP 134)</name>
    <dbReference type="NCBI Taxonomy" id="264198"/>
    <lineage>
        <taxon>Bacteria</taxon>
        <taxon>Pseudomonadati</taxon>
        <taxon>Pseudomonadota</taxon>
        <taxon>Betaproteobacteria</taxon>
        <taxon>Burkholderiales</taxon>
        <taxon>Burkholderiaceae</taxon>
        <taxon>Cupriavidus</taxon>
    </lineage>
</organism>
<feature type="compositionally biased region" description="Low complexity" evidence="2">
    <location>
        <begin position="170"/>
        <end position="186"/>
    </location>
</feature>
<accession>Q46X60</accession>
<evidence type="ECO:0008006" key="5">
    <source>
        <dbReference type="Google" id="ProtNLM"/>
    </source>
</evidence>
<proteinExistence type="predicted"/>
<gene>
    <name evidence="4" type="ordered locus">Reut_A2913</name>
</gene>
<keyword evidence="3" id="KW-1133">Transmembrane helix</keyword>